<dbReference type="Proteomes" id="UP000291116">
    <property type="component" value="Unassembled WGS sequence"/>
</dbReference>
<gene>
    <name evidence="2" type="ORF">PSNMU_V1.4_AUG-EV-PASAV3_0031960</name>
</gene>
<dbReference type="EMBL" id="CAACVS010000090">
    <property type="protein sequence ID" value="VEU36439.1"/>
    <property type="molecule type" value="Genomic_DNA"/>
</dbReference>
<evidence type="ECO:0000313" key="3">
    <source>
        <dbReference type="Proteomes" id="UP000291116"/>
    </source>
</evidence>
<feature type="region of interest" description="Disordered" evidence="1">
    <location>
        <begin position="190"/>
        <end position="210"/>
    </location>
</feature>
<name>A0A448Z3A4_9STRA</name>
<feature type="compositionally biased region" description="Acidic residues" evidence="1">
    <location>
        <begin position="197"/>
        <end position="210"/>
    </location>
</feature>
<organism evidence="2 3">
    <name type="scientific">Pseudo-nitzschia multistriata</name>
    <dbReference type="NCBI Taxonomy" id="183589"/>
    <lineage>
        <taxon>Eukaryota</taxon>
        <taxon>Sar</taxon>
        <taxon>Stramenopiles</taxon>
        <taxon>Ochrophyta</taxon>
        <taxon>Bacillariophyta</taxon>
        <taxon>Bacillariophyceae</taxon>
        <taxon>Bacillariophycidae</taxon>
        <taxon>Bacillariales</taxon>
        <taxon>Bacillariaceae</taxon>
        <taxon>Pseudo-nitzschia</taxon>
    </lineage>
</organism>
<reference evidence="2 3" key="1">
    <citation type="submission" date="2019-01" db="EMBL/GenBank/DDBJ databases">
        <authorList>
            <person name="Ferrante I. M."/>
        </authorList>
    </citation>
    <scope>NUCLEOTIDE SEQUENCE [LARGE SCALE GENOMIC DNA]</scope>
    <source>
        <strain evidence="2 3">B856</strain>
    </source>
</reference>
<protein>
    <submittedName>
        <fullName evidence="2">Uncharacterized protein</fullName>
    </submittedName>
</protein>
<accession>A0A448Z3A4</accession>
<evidence type="ECO:0000313" key="2">
    <source>
        <dbReference type="EMBL" id="VEU36439.1"/>
    </source>
</evidence>
<proteinExistence type="predicted"/>
<keyword evidence="3" id="KW-1185">Reference proteome</keyword>
<sequence>MAFGSIFHAQSLSPAICRSTVRRIAPLSRNFSVNKKLSTEERNEAVRHANKAMKGYTQTRILAKQGKLPSKNRPQSQEYQSANAIQFSLFISLGIAFIISPILGRKIAQDDEFREKYVPDWYDFRVKPPKSAWTRKELHDQIVDVERDMRERAIKGDFTPEKLEALKQTLQPRSDLSTEDIAMAKKYGWGAIHPGVDPDDYDEDDDDYEE</sequence>
<dbReference type="OrthoDB" id="46221at2759"/>
<evidence type="ECO:0000256" key="1">
    <source>
        <dbReference type="SAM" id="MobiDB-lite"/>
    </source>
</evidence>
<dbReference type="AlphaFoldDB" id="A0A448Z3A4"/>